<dbReference type="InterPro" id="IPR046341">
    <property type="entry name" value="SET_dom_sf"/>
</dbReference>
<dbReference type="EMBL" id="LKEB01000090">
    <property type="protein sequence ID" value="ROV91562.1"/>
    <property type="molecule type" value="Genomic_DNA"/>
</dbReference>
<dbReference type="Proteomes" id="UP000285146">
    <property type="component" value="Unassembled WGS sequence"/>
</dbReference>
<evidence type="ECO:0000313" key="3">
    <source>
        <dbReference type="EMBL" id="ROV91562.1"/>
    </source>
</evidence>
<dbReference type="PROSITE" id="PS50280">
    <property type="entry name" value="SET"/>
    <property type="match status" value="1"/>
</dbReference>
<feature type="domain" description="SET" evidence="2">
    <location>
        <begin position="19"/>
        <end position="210"/>
    </location>
</feature>
<dbReference type="InterPro" id="IPR001214">
    <property type="entry name" value="SET_dom"/>
</dbReference>
<feature type="compositionally biased region" description="Polar residues" evidence="1">
    <location>
        <begin position="1"/>
        <end position="21"/>
    </location>
</feature>
<name>A0A423VKU4_9PEZI</name>
<dbReference type="OrthoDB" id="265717at2759"/>
<keyword evidence="4" id="KW-1185">Reference proteome</keyword>
<feature type="region of interest" description="Disordered" evidence="1">
    <location>
        <begin position="1"/>
        <end position="22"/>
    </location>
</feature>
<dbReference type="PANTHER" id="PTHR47332">
    <property type="entry name" value="SET DOMAIN-CONTAINING PROTEIN 5"/>
    <property type="match status" value="1"/>
</dbReference>
<gene>
    <name evidence="3" type="ORF">VPNG_09746</name>
</gene>
<dbReference type="PANTHER" id="PTHR47332:SF4">
    <property type="entry name" value="SET DOMAIN-CONTAINING PROTEIN 5"/>
    <property type="match status" value="1"/>
</dbReference>
<evidence type="ECO:0000313" key="4">
    <source>
        <dbReference type="Proteomes" id="UP000285146"/>
    </source>
</evidence>
<dbReference type="InterPro" id="IPR053185">
    <property type="entry name" value="SET_domain_protein"/>
</dbReference>
<dbReference type="AlphaFoldDB" id="A0A423VKU4"/>
<dbReference type="InParanoid" id="A0A423VKU4"/>
<comment type="caution">
    <text evidence="3">The sequence shown here is derived from an EMBL/GenBank/DDBJ whole genome shotgun (WGS) entry which is preliminary data.</text>
</comment>
<dbReference type="CDD" id="cd20071">
    <property type="entry name" value="SET_SMYD"/>
    <property type="match status" value="1"/>
</dbReference>
<protein>
    <recommendedName>
        <fullName evidence="2">SET domain-containing protein</fullName>
    </recommendedName>
</protein>
<dbReference type="SUPFAM" id="SSF82199">
    <property type="entry name" value="SET domain"/>
    <property type="match status" value="1"/>
</dbReference>
<dbReference type="STRING" id="1230097.A0A423VKU4"/>
<organism evidence="3 4">
    <name type="scientific">Cytospora leucostoma</name>
    <dbReference type="NCBI Taxonomy" id="1230097"/>
    <lineage>
        <taxon>Eukaryota</taxon>
        <taxon>Fungi</taxon>
        <taxon>Dikarya</taxon>
        <taxon>Ascomycota</taxon>
        <taxon>Pezizomycotina</taxon>
        <taxon>Sordariomycetes</taxon>
        <taxon>Sordariomycetidae</taxon>
        <taxon>Diaporthales</taxon>
        <taxon>Cytosporaceae</taxon>
        <taxon>Cytospora</taxon>
    </lineage>
</organism>
<evidence type="ECO:0000259" key="2">
    <source>
        <dbReference type="PROSITE" id="PS50280"/>
    </source>
</evidence>
<evidence type="ECO:0000256" key="1">
    <source>
        <dbReference type="SAM" id="MobiDB-lite"/>
    </source>
</evidence>
<sequence length="386" mass="43597">MPAQASATPSNRRANQTSHSASLVRVRPAGAMGKGLFAAQDIARGTRVIDETPLFVVYDQPRHGDSSEEAFEQDVSAFCETTHDLPAEKLHKLDQLYYDASYDTVDNKDRVLDWYRAQGVTDEKGLKLNGRKLSQAVMTMAKRYTIFKDNCARVGEDETGEDSGLFVLYSRINHSCSPNAHAHYNGTTERLTVHATRDIKAGEQVFVQYFDNACLPRDQRQNQAKGFGFVCACPACNTDLATEPLRERVHQLEQGIRQYVEKDPFGPAHVPNSPDQALRDVEELIGLLEHPSINLQNSTLRNAFVPHPSSDKDMMRALKKYLYRYRAGFKITLENGDVQKATEYAQRDLELTIYMVGTDDTEYLHGDDKDGQLGYWFRQLENMGDM</sequence>
<accession>A0A423VKU4</accession>
<reference evidence="3 4" key="1">
    <citation type="submission" date="2015-09" db="EMBL/GenBank/DDBJ databases">
        <title>Host preference determinants of Valsa canker pathogens revealed by comparative genomics.</title>
        <authorList>
            <person name="Yin Z."/>
            <person name="Huang L."/>
        </authorList>
    </citation>
    <scope>NUCLEOTIDE SEQUENCE [LARGE SCALE GENOMIC DNA]</scope>
    <source>
        <strain evidence="3 4">SXYLt</strain>
    </source>
</reference>
<proteinExistence type="predicted"/>
<dbReference type="Gene3D" id="2.170.270.10">
    <property type="entry name" value="SET domain"/>
    <property type="match status" value="1"/>
</dbReference>
<dbReference type="SMART" id="SM00317">
    <property type="entry name" value="SET"/>
    <property type="match status" value="1"/>
</dbReference>
<dbReference type="Pfam" id="PF00856">
    <property type="entry name" value="SET"/>
    <property type="match status" value="1"/>
</dbReference>